<dbReference type="InterPro" id="IPR006612">
    <property type="entry name" value="THAP_Znf"/>
</dbReference>
<organism evidence="8 9">
    <name type="scientific">Aphis craccivora</name>
    <name type="common">Cowpea aphid</name>
    <dbReference type="NCBI Taxonomy" id="307492"/>
    <lineage>
        <taxon>Eukaryota</taxon>
        <taxon>Metazoa</taxon>
        <taxon>Ecdysozoa</taxon>
        <taxon>Arthropoda</taxon>
        <taxon>Hexapoda</taxon>
        <taxon>Insecta</taxon>
        <taxon>Pterygota</taxon>
        <taxon>Neoptera</taxon>
        <taxon>Paraneoptera</taxon>
        <taxon>Hemiptera</taxon>
        <taxon>Sternorrhyncha</taxon>
        <taxon>Aphidomorpha</taxon>
        <taxon>Aphidoidea</taxon>
        <taxon>Aphididae</taxon>
        <taxon>Aphidini</taxon>
        <taxon>Aphis</taxon>
        <taxon>Aphis</taxon>
    </lineage>
</organism>
<dbReference type="Pfam" id="PF05485">
    <property type="entry name" value="THAP"/>
    <property type="match status" value="1"/>
</dbReference>
<protein>
    <submittedName>
        <fullName evidence="8">THAP domain-containing protein 1-like isoform X1</fullName>
    </submittedName>
</protein>
<feature type="domain" description="THAP-type" evidence="7">
    <location>
        <begin position="1"/>
        <end position="58"/>
    </location>
</feature>
<proteinExistence type="predicted"/>
<keyword evidence="4 5" id="KW-0238">DNA-binding</keyword>
<gene>
    <name evidence="8" type="ORF">FWK35_00019808</name>
</gene>
<evidence type="ECO:0000313" key="8">
    <source>
        <dbReference type="EMBL" id="KAF0747892.1"/>
    </source>
</evidence>
<dbReference type="Proteomes" id="UP000478052">
    <property type="component" value="Unassembled WGS sequence"/>
</dbReference>
<evidence type="ECO:0000256" key="2">
    <source>
        <dbReference type="ARBA" id="ARBA00022771"/>
    </source>
</evidence>
<comment type="caution">
    <text evidence="8">The sequence shown here is derived from an EMBL/GenBank/DDBJ whole genome shotgun (WGS) entry which is preliminary data.</text>
</comment>
<dbReference type="EMBL" id="VUJU01006678">
    <property type="protein sequence ID" value="KAF0747892.1"/>
    <property type="molecule type" value="Genomic_DNA"/>
</dbReference>
<accession>A0A6G0Y2K7</accession>
<evidence type="ECO:0000256" key="3">
    <source>
        <dbReference type="ARBA" id="ARBA00022833"/>
    </source>
</evidence>
<dbReference type="GO" id="GO:0008270">
    <property type="term" value="F:zinc ion binding"/>
    <property type="evidence" value="ECO:0007669"/>
    <property type="project" value="UniProtKB-KW"/>
</dbReference>
<evidence type="ECO:0000256" key="6">
    <source>
        <dbReference type="SAM" id="MobiDB-lite"/>
    </source>
</evidence>
<keyword evidence="3" id="KW-0862">Zinc</keyword>
<dbReference type="AlphaFoldDB" id="A0A6G0Y2K7"/>
<feature type="non-terminal residue" evidence="8">
    <location>
        <position position="1"/>
    </location>
</feature>
<feature type="compositionally biased region" description="Acidic residues" evidence="6">
    <location>
        <begin position="180"/>
        <end position="190"/>
    </location>
</feature>
<evidence type="ECO:0000259" key="7">
    <source>
        <dbReference type="PROSITE" id="PS50950"/>
    </source>
</evidence>
<feature type="region of interest" description="Disordered" evidence="6">
    <location>
        <begin position="180"/>
        <end position="206"/>
    </location>
</feature>
<sequence>FPADPNIAEKWLLRLKENQPSYEQTKSAVVCSAHFLDSDYTMSGSKKVLNKNVIPSVFKETACKSLLRVFEDIPHNIENKNQNNDEICILPTNEEPVSTMTHRTADITIAALETGHVPNIYGVITQQFKCDFVSVLQVDIFSLTPFITFLVNIFKMSSKLSDEDILNELNAICDSMAFDSDEGGDSDAEEDILHPSLVGSPTTNSSRNSFWSLKTRSSSVNTTIDLNINNSQQQHNKKTFIYTTDIINDNYYCIDDQKEKSTENATTIIINSYNECEEKQSTSNDFSIDLDLFLNEENIFNDDDTVDLAVDNPPILDFKFEKSE</sequence>
<name>A0A6G0Y2K7_APHCR</name>
<evidence type="ECO:0000256" key="4">
    <source>
        <dbReference type="ARBA" id="ARBA00023125"/>
    </source>
</evidence>
<reference evidence="8 9" key="1">
    <citation type="submission" date="2019-08" db="EMBL/GenBank/DDBJ databases">
        <title>Whole genome of Aphis craccivora.</title>
        <authorList>
            <person name="Voronova N.V."/>
            <person name="Shulinski R.S."/>
            <person name="Bandarenka Y.V."/>
            <person name="Zhorov D.G."/>
            <person name="Warner D."/>
        </authorList>
    </citation>
    <scope>NUCLEOTIDE SEQUENCE [LARGE SCALE GENOMIC DNA]</scope>
    <source>
        <strain evidence="8">180601</strain>
        <tissue evidence="8">Whole Body</tissue>
    </source>
</reference>
<dbReference type="SUPFAM" id="SSF57716">
    <property type="entry name" value="Glucocorticoid receptor-like (DNA-binding domain)"/>
    <property type="match status" value="1"/>
</dbReference>
<dbReference type="SMART" id="SM00980">
    <property type="entry name" value="THAP"/>
    <property type="match status" value="1"/>
</dbReference>
<evidence type="ECO:0000256" key="1">
    <source>
        <dbReference type="ARBA" id="ARBA00022723"/>
    </source>
</evidence>
<dbReference type="OrthoDB" id="7529316at2759"/>
<keyword evidence="1" id="KW-0479">Metal-binding</keyword>
<dbReference type="GO" id="GO:0003677">
    <property type="term" value="F:DNA binding"/>
    <property type="evidence" value="ECO:0007669"/>
    <property type="project" value="UniProtKB-UniRule"/>
</dbReference>
<keyword evidence="9" id="KW-1185">Reference proteome</keyword>
<keyword evidence="2 5" id="KW-0863">Zinc-finger</keyword>
<evidence type="ECO:0000313" key="9">
    <source>
        <dbReference type="Proteomes" id="UP000478052"/>
    </source>
</evidence>
<dbReference type="PROSITE" id="PS50950">
    <property type="entry name" value="ZF_THAP"/>
    <property type="match status" value="1"/>
</dbReference>
<evidence type="ECO:0000256" key="5">
    <source>
        <dbReference type="PROSITE-ProRule" id="PRU00309"/>
    </source>
</evidence>
<feature type="non-terminal residue" evidence="8">
    <location>
        <position position="324"/>
    </location>
</feature>